<comment type="caution">
    <text evidence="1">The sequence shown here is derived from an EMBL/GenBank/DDBJ whole genome shotgun (WGS) entry which is preliminary data.</text>
</comment>
<proteinExistence type="predicted"/>
<dbReference type="EMBL" id="JASBWT010000041">
    <property type="protein sequence ID" value="KAJ9092204.1"/>
    <property type="molecule type" value="Genomic_DNA"/>
</dbReference>
<evidence type="ECO:0000313" key="2">
    <source>
        <dbReference type="Proteomes" id="UP001227268"/>
    </source>
</evidence>
<dbReference type="Proteomes" id="UP001227268">
    <property type="component" value="Unassembled WGS sequence"/>
</dbReference>
<evidence type="ECO:0000313" key="1">
    <source>
        <dbReference type="EMBL" id="KAJ9092204.1"/>
    </source>
</evidence>
<gene>
    <name evidence="1" type="ORF">QFC21_006950</name>
</gene>
<organism evidence="1 2">
    <name type="scientific">Naganishia friedmannii</name>
    <dbReference type="NCBI Taxonomy" id="89922"/>
    <lineage>
        <taxon>Eukaryota</taxon>
        <taxon>Fungi</taxon>
        <taxon>Dikarya</taxon>
        <taxon>Basidiomycota</taxon>
        <taxon>Agaricomycotina</taxon>
        <taxon>Tremellomycetes</taxon>
        <taxon>Filobasidiales</taxon>
        <taxon>Filobasidiaceae</taxon>
        <taxon>Naganishia</taxon>
    </lineage>
</organism>
<sequence length="195" mass="20919">MSQAPVSKPSDITDVPQEPSNAIDSPVSDEDTSGNLCHSFLAINEEYGDSAEFGNAPVDSSSVSLIVSLLDVLSDPYSPSDPAYVYCGDLSDFRTSISYVIEPFSSYAVLTEPYASTIPRAPTPLPKARSPVTALPYLFSGPFLTPLPSPKPSPQRHPLLPLLPSLSTSTPKTGFQTQQYKGWYEAELARGPVPP</sequence>
<name>A0ACC2UZN1_9TREE</name>
<keyword evidence="2" id="KW-1185">Reference proteome</keyword>
<accession>A0ACC2UZN1</accession>
<protein>
    <submittedName>
        <fullName evidence="1">Uncharacterized protein</fullName>
    </submittedName>
</protein>
<reference evidence="1" key="1">
    <citation type="submission" date="2023-04" db="EMBL/GenBank/DDBJ databases">
        <title>Draft Genome sequencing of Naganishia species isolated from polar environments using Oxford Nanopore Technology.</title>
        <authorList>
            <person name="Leo P."/>
            <person name="Venkateswaran K."/>
        </authorList>
    </citation>
    <scope>NUCLEOTIDE SEQUENCE</scope>
    <source>
        <strain evidence="1">MNA-CCFEE 5423</strain>
    </source>
</reference>